<organism evidence="6 7">
    <name type="scientific">Antrihabitans stalactiti</name>
    <dbReference type="NCBI Taxonomy" id="2584121"/>
    <lineage>
        <taxon>Bacteria</taxon>
        <taxon>Bacillati</taxon>
        <taxon>Actinomycetota</taxon>
        <taxon>Actinomycetes</taxon>
        <taxon>Mycobacteriales</taxon>
        <taxon>Nocardiaceae</taxon>
        <taxon>Antrihabitans</taxon>
    </lineage>
</organism>
<dbReference type="SMART" id="SM00704">
    <property type="entry name" value="ZnF_CDGSH"/>
    <property type="match status" value="1"/>
</dbReference>
<dbReference type="InterPro" id="IPR018967">
    <property type="entry name" value="FeS-contain_CDGSH-typ"/>
</dbReference>
<keyword evidence="4" id="KW-0411">Iron-sulfur</keyword>
<keyword evidence="3" id="KW-0408">Iron</keyword>
<dbReference type="InterPro" id="IPR042216">
    <property type="entry name" value="MitoNEET_CISD"/>
</dbReference>
<evidence type="ECO:0000256" key="1">
    <source>
        <dbReference type="ARBA" id="ARBA00022714"/>
    </source>
</evidence>
<proteinExistence type="predicted"/>
<accession>A0A848K4T3</accession>
<dbReference type="Pfam" id="PF09360">
    <property type="entry name" value="zf-CDGSH"/>
    <property type="match status" value="1"/>
</dbReference>
<dbReference type="Gene3D" id="3.40.5.90">
    <property type="entry name" value="CDGSH iron-sulfur domain, mitoNEET-type"/>
    <property type="match status" value="1"/>
</dbReference>
<evidence type="ECO:0000313" key="7">
    <source>
        <dbReference type="Proteomes" id="UP000535543"/>
    </source>
</evidence>
<evidence type="ECO:0000256" key="4">
    <source>
        <dbReference type="ARBA" id="ARBA00023014"/>
    </source>
</evidence>
<dbReference type="GO" id="GO:0005737">
    <property type="term" value="C:cytoplasm"/>
    <property type="evidence" value="ECO:0007669"/>
    <property type="project" value="UniProtKB-ARBA"/>
</dbReference>
<evidence type="ECO:0000256" key="2">
    <source>
        <dbReference type="ARBA" id="ARBA00022723"/>
    </source>
</evidence>
<protein>
    <submittedName>
        <fullName evidence="6">CDGSH iron-sulfur domain-containing protein</fullName>
    </submittedName>
</protein>
<keyword evidence="2" id="KW-0479">Metal-binding</keyword>
<dbReference type="GO" id="GO:0051537">
    <property type="term" value="F:2 iron, 2 sulfur cluster binding"/>
    <property type="evidence" value="ECO:0007669"/>
    <property type="project" value="UniProtKB-KW"/>
</dbReference>
<dbReference type="RefSeq" id="WP_169585184.1">
    <property type="nucleotide sequence ID" value="NZ_VCQU01000001.1"/>
</dbReference>
<dbReference type="EMBL" id="VCQU01000001">
    <property type="protein sequence ID" value="NMN93713.1"/>
    <property type="molecule type" value="Genomic_DNA"/>
</dbReference>
<evidence type="ECO:0000313" key="6">
    <source>
        <dbReference type="EMBL" id="NMN93713.1"/>
    </source>
</evidence>
<evidence type="ECO:0000256" key="3">
    <source>
        <dbReference type="ARBA" id="ARBA00023004"/>
    </source>
</evidence>
<name>A0A848K4T3_9NOCA</name>
<dbReference type="GO" id="GO:0046872">
    <property type="term" value="F:metal ion binding"/>
    <property type="evidence" value="ECO:0007669"/>
    <property type="project" value="UniProtKB-KW"/>
</dbReference>
<reference evidence="6 7" key="1">
    <citation type="submission" date="2019-05" db="EMBL/GenBank/DDBJ databases">
        <authorList>
            <person name="Lee S.D."/>
        </authorList>
    </citation>
    <scope>NUCLEOTIDE SEQUENCE [LARGE SCALE GENOMIC DNA]</scope>
    <source>
        <strain evidence="6 7">YC2-7</strain>
    </source>
</reference>
<evidence type="ECO:0000259" key="5">
    <source>
        <dbReference type="SMART" id="SM00704"/>
    </source>
</evidence>
<reference evidence="6 7" key="2">
    <citation type="submission" date="2020-06" db="EMBL/GenBank/DDBJ databases">
        <title>Antribacter stalactiti gen. nov., sp. nov., a new member of the family Nacardiaceae isolated from a cave.</title>
        <authorList>
            <person name="Kim I.S."/>
        </authorList>
    </citation>
    <scope>NUCLEOTIDE SEQUENCE [LARGE SCALE GENOMIC DNA]</scope>
    <source>
        <strain evidence="6 7">YC2-7</strain>
    </source>
</reference>
<gene>
    <name evidence="6" type="ORF">FGL95_01500</name>
</gene>
<dbReference type="AlphaFoldDB" id="A0A848K4T3"/>
<keyword evidence="1" id="KW-0001">2Fe-2S</keyword>
<dbReference type="Proteomes" id="UP000535543">
    <property type="component" value="Unassembled WGS sequence"/>
</dbReference>
<sequence>MLIEGPVDMVLDDGSHVCSDRFLVAVCMCKRSKIYPLCDTSHRRRKPTQ</sequence>
<keyword evidence="7" id="KW-1185">Reference proteome</keyword>
<feature type="domain" description="Iron-binding zinc finger CDGSH type" evidence="5">
    <location>
        <begin position="4"/>
        <end position="48"/>
    </location>
</feature>
<comment type="caution">
    <text evidence="6">The sequence shown here is derived from an EMBL/GenBank/DDBJ whole genome shotgun (WGS) entry which is preliminary data.</text>
</comment>